<evidence type="ECO:0000256" key="1">
    <source>
        <dbReference type="ARBA" id="ARBA00007274"/>
    </source>
</evidence>
<evidence type="ECO:0000313" key="4">
    <source>
        <dbReference type="EMBL" id="EJX07091.1"/>
    </source>
</evidence>
<comment type="similarity">
    <text evidence="1">Belongs to the transferase hexapeptide repeat family.</text>
</comment>
<reference evidence="4" key="1">
    <citation type="journal article" date="2012" name="PLoS ONE">
        <title>Gene sets for utilization of primary and secondary nutrition supplies in the distal gut of endangered iberian lynx.</title>
        <authorList>
            <person name="Alcaide M."/>
            <person name="Messina E."/>
            <person name="Richter M."/>
            <person name="Bargiela R."/>
            <person name="Peplies J."/>
            <person name="Huws S.A."/>
            <person name="Newbold C.J."/>
            <person name="Golyshin P.N."/>
            <person name="Simon M.A."/>
            <person name="Lopez G."/>
            <person name="Yakimov M.M."/>
            <person name="Ferrer M."/>
        </authorList>
    </citation>
    <scope>NUCLEOTIDE SEQUENCE</scope>
</reference>
<comment type="caution">
    <text evidence="4">The sequence shown here is derived from an EMBL/GenBank/DDBJ whole genome shotgun (WGS) entry which is preliminary data.</text>
</comment>
<dbReference type="EMBL" id="AMCI01000976">
    <property type="protein sequence ID" value="EJX07091.1"/>
    <property type="molecule type" value="Genomic_DNA"/>
</dbReference>
<accession>J9D398</accession>
<evidence type="ECO:0000259" key="3">
    <source>
        <dbReference type="Pfam" id="PF12464"/>
    </source>
</evidence>
<dbReference type="GO" id="GO:0016407">
    <property type="term" value="F:acetyltransferase activity"/>
    <property type="evidence" value="ECO:0007669"/>
    <property type="project" value="InterPro"/>
</dbReference>
<gene>
    <name evidence="4" type="ORF">EVA_04802</name>
</gene>
<dbReference type="Pfam" id="PF12464">
    <property type="entry name" value="Mac"/>
    <property type="match status" value="1"/>
</dbReference>
<dbReference type="InterPro" id="IPR024688">
    <property type="entry name" value="Mac_dom"/>
</dbReference>
<dbReference type="AlphaFoldDB" id="J9D398"/>
<keyword evidence="2 4" id="KW-0808">Transferase</keyword>
<dbReference type="Gene3D" id="2.160.10.10">
    <property type="entry name" value="Hexapeptide repeat proteins"/>
    <property type="match status" value="1"/>
</dbReference>
<name>J9D398_9ZZZZ</name>
<feature type="domain" description="Maltose/galactoside acetyltransferase" evidence="3">
    <location>
        <begin position="8"/>
        <end position="38"/>
    </location>
</feature>
<protein>
    <submittedName>
        <fullName evidence="4">Galactoside O-acetyltransferase</fullName>
    </submittedName>
</protein>
<organism evidence="4">
    <name type="scientific">gut metagenome</name>
    <dbReference type="NCBI Taxonomy" id="749906"/>
    <lineage>
        <taxon>unclassified sequences</taxon>
        <taxon>metagenomes</taxon>
        <taxon>organismal metagenomes</taxon>
    </lineage>
</organism>
<evidence type="ECO:0000256" key="2">
    <source>
        <dbReference type="ARBA" id="ARBA00022679"/>
    </source>
</evidence>
<proteinExistence type="inferred from homology"/>
<sequence length="41" mass="4812">MNLSEKEKCLAGLLYDANYDPELLADRMKCKDICHRYNLYG</sequence>